<keyword evidence="1" id="KW-0732">Signal</keyword>
<dbReference type="Gene3D" id="2.60.40.10">
    <property type="entry name" value="Immunoglobulins"/>
    <property type="match status" value="1"/>
</dbReference>
<dbReference type="RefSeq" id="WP_222578265.1">
    <property type="nucleotide sequence ID" value="NZ_JAHVHU010000002.1"/>
</dbReference>
<evidence type="ECO:0000313" key="3">
    <source>
        <dbReference type="EMBL" id="MBY5956744.1"/>
    </source>
</evidence>
<dbReference type="InterPro" id="IPR013783">
    <property type="entry name" value="Ig-like_fold"/>
</dbReference>
<dbReference type="Proteomes" id="UP000753961">
    <property type="component" value="Unassembled WGS sequence"/>
</dbReference>
<accession>A0A953LBK9</accession>
<dbReference type="PROSITE" id="PS50853">
    <property type="entry name" value="FN3"/>
    <property type="match status" value="1"/>
</dbReference>
<dbReference type="Pfam" id="PF02638">
    <property type="entry name" value="GHL10"/>
    <property type="match status" value="1"/>
</dbReference>
<sequence>MKLRLIFLFWITAFSTLSSQEHSPAPLHEFRGVWIASVANIDWPSRPGLSTEDQKRELLWLLDQHQRMGLNAVVFQIRPTADAFFSDGKEPWSYYLTGKQGQAPEPFYDPLEFAIEAAHDRNMELHAWFNPYRASQDSDAGKRSRDHISHTRPEWFYTYNNKTYFNPGIPEVREYIVEVILDVVMRYDVDGIHFDDYFYPYPGKDPLPDSMTYEKYGTADFNTIEDWRRNNVDLLVKELNESIHQAKPWVKFGISPFAIWRNKKEDPRGSETNGFTNYDGLFADVYKWLEEGWMDYVNPQIYFPFHYPPAAFEKLLDWWSKNSFGKQVYVGQAPYRSLEGKNGWEDWSQLPRQVRALRQKDNIHGSVYFSSRSLMNNMAGFADSLRLDLYQHPALIPPMKWLDSIPPAPPANVRATVIDRFVRLRWDSPAVAHDAQKPYGYVVYRFEENGPIDLESGAHIVGISFKPQPFFFDAKSEPGKKYRYVIRAMDRIKNLSTPAPVVEVVIPD</sequence>
<dbReference type="SUPFAM" id="SSF49265">
    <property type="entry name" value="Fibronectin type III"/>
    <property type="match status" value="1"/>
</dbReference>
<comment type="caution">
    <text evidence="3">The sequence shown here is derived from an EMBL/GenBank/DDBJ whole genome shotgun (WGS) entry which is preliminary data.</text>
</comment>
<dbReference type="PANTHER" id="PTHR43405:SF1">
    <property type="entry name" value="GLYCOSYL HYDROLASE DIGH"/>
    <property type="match status" value="1"/>
</dbReference>
<gene>
    <name evidence="3" type="ORF">KUV50_01260</name>
</gene>
<dbReference type="PANTHER" id="PTHR43405">
    <property type="entry name" value="GLYCOSYL HYDROLASE DIGH"/>
    <property type="match status" value="1"/>
</dbReference>
<dbReference type="SUPFAM" id="SSF51445">
    <property type="entry name" value="(Trans)glycosidases"/>
    <property type="match status" value="1"/>
</dbReference>
<dbReference type="EMBL" id="JAHVHU010000002">
    <property type="protein sequence ID" value="MBY5956744.1"/>
    <property type="molecule type" value="Genomic_DNA"/>
</dbReference>
<proteinExistence type="predicted"/>
<dbReference type="InterPro" id="IPR017853">
    <property type="entry name" value="GH"/>
</dbReference>
<protein>
    <submittedName>
        <fullName evidence="3">Family 10 glycosylhydrolase</fullName>
    </submittedName>
</protein>
<dbReference type="InterPro" id="IPR052177">
    <property type="entry name" value="Divisome_Glycosyl_Hydrolase"/>
</dbReference>
<evidence type="ECO:0000256" key="1">
    <source>
        <dbReference type="ARBA" id="ARBA00022729"/>
    </source>
</evidence>
<dbReference type="InterPro" id="IPR003961">
    <property type="entry name" value="FN3_dom"/>
</dbReference>
<name>A0A953LBK9_9BACT</name>
<dbReference type="InterPro" id="IPR003790">
    <property type="entry name" value="GHL10"/>
</dbReference>
<evidence type="ECO:0000313" key="4">
    <source>
        <dbReference type="Proteomes" id="UP000753961"/>
    </source>
</evidence>
<evidence type="ECO:0000259" key="2">
    <source>
        <dbReference type="PROSITE" id="PS50853"/>
    </source>
</evidence>
<dbReference type="AlphaFoldDB" id="A0A953LBK9"/>
<dbReference type="InterPro" id="IPR036116">
    <property type="entry name" value="FN3_sf"/>
</dbReference>
<dbReference type="Gene3D" id="3.20.20.80">
    <property type="entry name" value="Glycosidases"/>
    <property type="match status" value="1"/>
</dbReference>
<organism evidence="3 4">
    <name type="scientific">Membranihabitans marinus</name>
    <dbReference type="NCBI Taxonomy" id="1227546"/>
    <lineage>
        <taxon>Bacteria</taxon>
        <taxon>Pseudomonadati</taxon>
        <taxon>Bacteroidota</taxon>
        <taxon>Saprospiria</taxon>
        <taxon>Saprospirales</taxon>
        <taxon>Saprospiraceae</taxon>
        <taxon>Membranihabitans</taxon>
    </lineage>
</organism>
<reference evidence="3" key="1">
    <citation type="submission" date="2021-06" db="EMBL/GenBank/DDBJ databases">
        <title>44 bacteria genomes isolated from Dapeng, Shenzhen.</title>
        <authorList>
            <person name="Zheng W."/>
            <person name="Yu S."/>
            <person name="Huang Y."/>
        </authorList>
    </citation>
    <scope>NUCLEOTIDE SEQUENCE</scope>
    <source>
        <strain evidence="3">DP5N28-2</strain>
    </source>
</reference>
<keyword evidence="4" id="KW-1185">Reference proteome</keyword>
<feature type="domain" description="Fibronectin type-III" evidence="2">
    <location>
        <begin position="409"/>
        <end position="508"/>
    </location>
</feature>